<proteinExistence type="predicted"/>
<dbReference type="EMBL" id="RKQL01000001">
    <property type="protein sequence ID" value="RPE72671.1"/>
    <property type="molecule type" value="Genomic_DNA"/>
</dbReference>
<dbReference type="AlphaFoldDB" id="A0A3N4UYH3"/>
<evidence type="ECO:0000313" key="1">
    <source>
        <dbReference type="EMBL" id="RPE72671.1"/>
    </source>
</evidence>
<organism evidence="1 2">
    <name type="scientific">Tibeticola sediminis</name>
    <dbReference type="NCBI Taxonomy" id="1917811"/>
    <lineage>
        <taxon>Bacteria</taxon>
        <taxon>Pseudomonadati</taxon>
        <taxon>Pseudomonadota</taxon>
        <taxon>Betaproteobacteria</taxon>
        <taxon>Burkholderiales</taxon>
        <taxon>Comamonadaceae</taxon>
        <taxon>Tibeticola</taxon>
    </lineage>
</organism>
<reference evidence="1 2" key="1">
    <citation type="submission" date="2018-11" db="EMBL/GenBank/DDBJ databases">
        <title>Genomic Encyclopedia of Type Strains, Phase IV (KMG-IV): sequencing the most valuable type-strain genomes for metagenomic binning, comparative biology and taxonomic classification.</title>
        <authorList>
            <person name="Goeker M."/>
        </authorList>
    </citation>
    <scope>NUCLEOTIDE SEQUENCE [LARGE SCALE GENOMIC DNA]</scope>
    <source>
        <strain evidence="1 2">DSM 101684</strain>
    </source>
</reference>
<evidence type="ECO:0000313" key="2">
    <source>
        <dbReference type="Proteomes" id="UP000272193"/>
    </source>
</evidence>
<dbReference type="OrthoDB" id="6003236at2"/>
<accession>A0A3N4UYH3</accession>
<gene>
    <name evidence="1" type="ORF">EDC62_0373</name>
</gene>
<dbReference type="SUPFAM" id="SSF103196">
    <property type="entry name" value="Roadblock/LC7 domain"/>
    <property type="match status" value="1"/>
</dbReference>
<keyword evidence="2" id="KW-1185">Reference proteome</keyword>
<dbReference type="RefSeq" id="WP_124219818.1">
    <property type="nucleotide sequence ID" value="NZ_RKQL01000001.1"/>
</dbReference>
<comment type="caution">
    <text evidence="1">The sequence shown here is derived from an EMBL/GenBank/DDBJ whole genome shotgun (WGS) entry which is preliminary data.</text>
</comment>
<name>A0A3N4UYH3_9BURK</name>
<sequence length="212" mass="22642">MNARSNRWWILTPQGALRAFSSPEPDAEARALQGLLTSDRALDEAAFLARSGVTVAWLDAAAEAGWVESLPRPLLGPDARLDDFLQHVIPSLSGVRRAVLASDGGFCLGACGLAPDEAEALSVAAADFGAYAERQQRRGWGGARGFVSFHSDPEFLLPNWSFVPLWVDGNGYWLIVGGEPLLNNAALVELLWGLKLAGERYSAASAQSGPKP</sequence>
<dbReference type="Proteomes" id="UP000272193">
    <property type="component" value="Unassembled WGS sequence"/>
</dbReference>
<protein>
    <submittedName>
        <fullName evidence="1">Uncharacterized protein</fullName>
    </submittedName>
</protein>